<feature type="transmembrane region" description="Helical" evidence="1">
    <location>
        <begin position="128"/>
        <end position="154"/>
    </location>
</feature>
<evidence type="ECO:0000313" key="3">
    <source>
        <dbReference type="Proteomes" id="UP000286288"/>
    </source>
</evidence>
<keyword evidence="1" id="KW-1133">Transmembrane helix</keyword>
<dbReference type="AlphaFoldDB" id="A0A415EU49"/>
<comment type="caution">
    <text evidence="2">The sequence shown here is derived from an EMBL/GenBank/DDBJ whole genome shotgun (WGS) entry which is preliminary data.</text>
</comment>
<protein>
    <submittedName>
        <fullName evidence="2">ECF transporter S component</fullName>
    </submittedName>
</protein>
<keyword evidence="1" id="KW-0472">Membrane</keyword>
<dbReference type="InterPro" id="IPR024529">
    <property type="entry name" value="ECF_trnsprt_substrate-spec"/>
</dbReference>
<dbReference type="GO" id="GO:0022857">
    <property type="term" value="F:transmembrane transporter activity"/>
    <property type="evidence" value="ECO:0007669"/>
    <property type="project" value="InterPro"/>
</dbReference>
<dbReference type="EMBL" id="QRMZ01000007">
    <property type="protein sequence ID" value="RHK06830.1"/>
    <property type="molecule type" value="Genomic_DNA"/>
</dbReference>
<feature type="transmembrane region" description="Helical" evidence="1">
    <location>
        <begin position="39"/>
        <end position="64"/>
    </location>
</feature>
<feature type="transmembrane region" description="Helical" evidence="1">
    <location>
        <begin position="97"/>
        <end position="122"/>
    </location>
</feature>
<dbReference type="Proteomes" id="UP000286288">
    <property type="component" value="Unassembled WGS sequence"/>
</dbReference>
<accession>A0A415EU49</accession>
<dbReference type="RefSeq" id="WP_151195521.1">
    <property type="nucleotide sequence ID" value="NZ_JALKPN010000003.1"/>
</dbReference>
<organism evidence="2 3">
    <name type="scientific">Enterococcus casseliflavus</name>
    <name type="common">Enterococcus flavescens</name>
    <dbReference type="NCBI Taxonomy" id="37734"/>
    <lineage>
        <taxon>Bacteria</taxon>
        <taxon>Bacillati</taxon>
        <taxon>Bacillota</taxon>
        <taxon>Bacilli</taxon>
        <taxon>Lactobacillales</taxon>
        <taxon>Enterococcaceae</taxon>
        <taxon>Enterococcus</taxon>
    </lineage>
</organism>
<reference evidence="2 3" key="1">
    <citation type="submission" date="2018-08" db="EMBL/GenBank/DDBJ databases">
        <title>A genome reference for cultivated species of the human gut microbiota.</title>
        <authorList>
            <person name="Zou Y."/>
            <person name="Xue W."/>
            <person name="Luo G."/>
        </authorList>
    </citation>
    <scope>NUCLEOTIDE SEQUENCE [LARGE SCALE GENOMIC DNA]</scope>
    <source>
        <strain evidence="2 3">AF48-16</strain>
    </source>
</reference>
<feature type="transmembrane region" description="Helical" evidence="1">
    <location>
        <begin position="12"/>
        <end position="32"/>
    </location>
</feature>
<dbReference type="Pfam" id="PF12822">
    <property type="entry name" value="ECF_trnsprt"/>
    <property type="match status" value="1"/>
</dbReference>
<evidence type="ECO:0000313" key="2">
    <source>
        <dbReference type="EMBL" id="RHK06830.1"/>
    </source>
</evidence>
<evidence type="ECO:0000256" key="1">
    <source>
        <dbReference type="SAM" id="Phobius"/>
    </source>
</evidence>
<dbReference type="PROSITE" id="PS51257">
    <property type="entry name" value="PROKAR_LIPOPROTEIN"/>
    <property type="match status" value="1"/>
</dbReference>
<keyword evidence="1" id="KW-0812">Transmembrane</keyword>
<proteinExistence type="predicted"/>
<name>A0A415EU49_ENTCA</name>
<feature type="transmembrane region" description="Helical" evidence="1">
    <location>
        <begin position="70"/>
        <end position="90"/>
    </location>
</feature>
<gene>
    <name evidence="2" type="ORF">DW084_06545</name>
</gene>
<sequence length="167" mass="17765">MNTNMRKLTVTALLLSACVVGAHIKILGSIAFDAVPAFIGAALLGPAIGAFLGFFGHMISALLAGFPQTAVIHLMIGCCMALCMLAYGVLKRRFKKASFAAVGVPTVIAYLINVPLTLLFLYPLLGPVIFPLFLPLTIASVFSLLFSEVVLATIPKQMKTKLLNLTK</sequence>
<dbReference type="Gene3D" id="1.10.1760.20">
    <property type="match status" value="1"/>
</dbReference>